<gene>
    <name evidence="2" type="primary">Pbprp5_2</name>
    <name evidence="2" type="ORF">CM83_100793</name>
</gene>
<dbReference type="SUPFAM" id="SSF47565">
    <property type="entry name" value="Insect pheromone/odorant-binding proteins"/>
    <property type="match status" value="1"/>
</dbReference>
<reference evidence="2" key="2">
    <citation type="submission" date="2014-07" db="EMBL/GenBank/DDBJ databases">
        <authorList>
            <person name="Hull J."/>
        </authorList>
    </citation>
    <scope>NUCLEOTIDE SEQUENCE</scope>
</reference>
<dbReference type="Pfam" id="PF01395">
    <property type="entry name" value="PBP_GOBP"/>
    <property type="match status" value="1"/>
</dbReference>
<feature type="signal peptide" evidence="1">
    <location>
        <begin position="1"/>
        <end position="25"/>
    </location>
</feature>
<accession>A0A0A9Y409</accession>
<reference evidence="2" key="1">
    <citation type="journal article" date="2014" name="PLoS ONE">
        <title>Transcriptome-Based Identification of ABC Transporters in the Western Tarnished Plant Bug Lygus hesperus.</title>
        <authorList>
            <person name="Hull J.J."/>
            <person name="Chaney K."/>
            <person name="Geib S.M."/>
            <person name="Fabrick J.A."/>
            <person name="Brent C.S."/>
            <person name="Walsh D."/>
            <person name="Lavine L.C."/>
        </authorList>
    </citation>
    <scope>NUCLEOTIDE SEQUENCE</scope>
</reference>
<proteinExistence type="predicted"/>
<evidence type="ECO:0000256" key="1">
    <source>
        <dbReference type="SAM" id="SignalP"/>
    </source>
</evidence>
<dbReference type="GO" id="GO:0005549">
    <property type="term" value="F:odorant binding"/>
    <property type="evidence" value="ECO:0007669"/>
    <property type="project" value="InterPro"/>
</dbReference>
<feature type="chain" id="PRO_5002072190" evidence="1">
    <location>
        <begin position="26"/>
        <end position="146"/>
    </location>
</feature>
<protein>
    <submittedName>
        <fullName evidence="2">Pheromone-binding protein-related protein 5</fullName>
    </submittedName>
</protein>
<name>A0A0A9Y409_LYGHE</name>
<dbReference type="CDD" id="cd23992">
    <property type="entry name" value="PBP_GOBP"/>
    <property type="match status" value="1"/>
</dbReference>
<dbReference type="EMBL" id="GBHO01017233">
    <property type="protein sequence ID" value="JAG26371.1"/>
    <property type="molecule type" value="Transcribed_RNA"/>
</dbReference>
<organism evidence="2">
    <name type="scientific">Lygus hesperus</name>
    <name type="common">Western plant bug</name>
    <dbReference type="NCBI Taxonomy" id="30085"/>
    <lineage>
        <taxon>Eukaryota</taxon>
        <taxon>Metazoa</taxon>
        <taxon>Ecdysozoa</taxon>
        <taxon>Arthropoda</taxon>
        <taxon>Hexapoda</taxon>
        <taxon>Insecta</taxon>
        <taxon>Pterygota</taxon>
        <taxon>Neoptera</taxon>
        <taxon>Paraneoptera</taxon>
        <taxon>Hemiptera</taxon>
        <taxon>Heteroptera</taxon>
        <taxon>Panheteroptera</taxon>
        <taxon>Cimicomorpha</taxon>
        <taxon>Miridae</taxon>
        <taxon>Mirini</taxon>
        <taxon>Lygus</taxon>
    </lineage>
</organism>
<dbReference type="Gene3D" id="1.10.238.20">
    <property type="entry name" value="Pheromone/general odorant binding protein domain"/>
    <property type="match status" value="1"/>
</dbReference>
<feature type="non-terminal residue" evidence="2">
    <location>
        <position position="1"/>
    </location>
</feature>
<dbReference type="InterPro" id="IPR006170">
    <property type="entry name" value="PBP/GOBP"/>
</dbReference>
<dbReference type="InterPro" id="IPR036728">
    <property type="entry name" value="PBP_GOBP_sf"/>
</dbReference>
<dbReference type="AlphaFoldDB" id="A0A0A9Y409"/>
<keyword evidence="1" id="KW-0732">Signal</keyword>
<evidence type="ECO:0000313" key="2">
    <source>
        <dbReference type="EMBL" id="JAG26371.1"/>
    </source>
</evidence>
<sequence length="146" mass="16496">ESVEMAVNAKAVLFLALCGLVYVSAYQEVLKATLQDCKGGKEITQEEVDEFVKPLIPKNEEERCLMACVFRAYNVIVDGHFDPKLAYGVAKNILHENPEKLKHIKETLDYCGHEIPTKMDNECDLAGEVMACRNKYNKDHGYDQDP</sequence>